<sequence>MTRLSQSADSQMLSSISAKPQVFSSTSSYAFSMPKLNDFAMEICSQIEYFTFLKASTPMAHVYTSWEVWEDIPDLNDYIRQNCKRESSSSHGVKNWKMNRRELKKSSLKSNSQSKVRRDHSTRN</sequence>
<proteinExistence type="predicted"/>
<comment type="caution">
    <text evidence="2">The sequence shown here is derived from an EMBL/GenBank/DDBJ whole genome shotgun (WGS) entry which is preliminary data.</text>
</comment>
<name>A0AAD8HPY7_9APIA</name>
<gene>
    <name evidence="2" type="ORF">POM88_037349</name>
</gene>
<accession>A0AAD8HPY7</accession>
<reference evidence="2" key="2">
    <citation type="submission" date="2023-05" db="EMBL/GenBank/DDBJ databases">
        <authorList>
            <person name="Schelkunov M.I."/>
        </authorList>
    </citation>
    <scope>NUCLEOTIDE SEQUENCE</scope>
    <source>
        <strain evidence="2">Hsosn_3</strain>
        <tissue evidence="2">Leaf</tissue>
    </source>
</reference>
<keyword evidence="3" id="KW-1185">Reference proteome</keyword>
<dbReference type="Proteomes" id="UP001237642">
    <property type="component" value="Unassembled WGS sequence"/>
</dbReference>
<feature type="region of interest" description="Disordered" evidence="1">
    <location>
        <begin position="84"/>
        <end position="124"/>
    </location>
</feature>
<dbReference type="AlphaFoldDB" id="A0AAD8HPY7"/>
<reference evidence="2" key="1">
    <citation type="submission" date="2023-02" db="EMBL/GenBank/DDBJ databases">
        <title>Genome of toxic invasive species Heracleum sosnowskyi carries increased number of genes despite the absence of recent whole-genome duplications.</title>
        <authorList>
            <person name="Schelkunov M."/>
            <person name="Shtratnikova V."/>
            <person name="Makarenko M."/>
            <person name="Klepikova A."/>
            <person name="Omelchenko D."/>
            <person name="Novikova G."/>
            <person name="Obukhova E."/>
            <person name="Bogdanov V."/>
            <person name="Penin A."/>
            <person name="Logacheva M."/>
        </authorList>
    </citation>
    <scope>NUCLEOTIDE SEQUENCE</scope>
    <source>
        <strain evidence="2">Hsosn_3</strain>
        <tissue evidence="2">Leaf</tissue>
    </source>
</reference>
<protein>
    <submittedName>
        <fullName evidence="2">Uncharacterized protein</fullName>
    </submittedName>
</protein>
<evidence type="ECO:0000313" key="3">
    <source>
        <dbReference type="Proteomes" id="UP001237642"/>
    </source>
</evidence>
<evidence type="ECO:0000313" key="2">
    <source>
        <dbReference type="EMBL" id="KAK1371257.1"/>
    </source>
</evidence>
<dbReference type="EMBL" id="JAUIZM010000008">
    <property type="protein sequence ID" value="KAK1371257.1"/>
    <property type="molecule type" value="Genomic_DNA"/>
</dbReference>
<evidence type="ECO:0000256" key="1">
    <source>
        <dbReference type="SAM" id="MobiDB-lite"/>
    </source>
</evidence>
<organism evidence="2 3">
    <name type="scientific">Heracleum sosnowskyi</name>
    <dbReference type="NCBI Taxonomy" id="360622"/>
    <lineage>
        <taxon>Eukaryota</taxon>
        <taxon>Viridiplantae</taxon>
        <taxon>Streptophyta</taxon>
        <taxon>Embryophyta</taxon>
        <taxon>Tracheophyta</taxon>
        <taxon>Spermatophyta</taxon>
        <taxon>Magnoliopsida</taxon>
        <taxon>eudicotyledons</taxon>
        <taxon>Gunneridae</taxon>
        <taxon>Pentapetalae</taxon>
        <taxon>asterids</taxon>
        <taxon>campanulids</taxon>
        <taxon>Apiales</taxon>
        <taxon>Apiaceae</taxon>
        <taxon>Apioideae</taxon>
        <taxon>apioid superclade</taxon>
        <taxon>Tordylieae</taxon>
        <taxon>Tordyliinae</taxon>
        <taxon>Heracleum</taxon>
    </lineage>
</organism>